<keyword evidence="1" id="KW-0472">Membrane</keyword>
<accession>E7N547</accession>
<keyword evidence="1" id="KW-1133">Transmembrane helix</keyword>
<dbReference type="EMBL" id="AECV01000061">
    <property type="protein sequence ID" value="EFW28700.1"/>
    <property type="molecule type" value="Genomic_DNA"/>
</dbReference>
<feature type="transmembrane region" description="Helical" evidence="1">
    <location>
        <begin position="28"/>
        <end position="45"/>
    </location>
</feature>
<proteinExistence type="predicted"/>
<dbReference type="HOGENOM" id="CLU_2525647_0_0_9"/>
<dbReference type="Proteomes" id="UP000004633">
    <property type="component" value="Unassembled WGS sequence"/>
</dbReference>
<dbReference type="AlphaFoldDB" id="E7N547"/>
<evidence type="ECO:0000313" key="2">
    <source>
        <dbReference type="EMBL" id="EFW28700.1"/>
    </source>
</evidence>
<organism evidence="2 3">
    <name type="scientific">Selenomonas artemidis F0399</name>
    <dbReference type="NCBI Taxonomy" id="749551"/>
    <lineage>
        <taxon>Bacteria</taxon>
        <taxon>Bacillati</taxon>
        <taxon>Bacillota</taxon>
        <taxon>Negativicutes</taxon>
        <taxon>Selenomonadales</taxon>
        <taxon>Selenomonadaceae</taxon>
        <taxon>Selenomonas</taxon>
    </lineage>
</organism>
<comment type="caution">
    <text evidence="2">The sequence shown here is derived from an EMBL/GenBank/DDBJ whole genome shotgun (WGS) entry which is preliminary data.</text>
</comment>
<keyword evidence="3" id="KW-1185">Reference proteome</keyword>
<keyword evidence="1" id="KW-0812">Transmembrane</keyword>
<protein>
    <submittedName>
        <fullName evidence="2">Uncharacterized protein</fullName>
    </submittedName>
</protein>
<evidence type="ECO:0000256" key="1">
    <source>
        <dbReference type="SAM" id="Phobius"/>
    </source>
</evidence>
<reference evidence="2 3" key="1">
    <citation type="submission" date="2010-08" db="EMBL/GenBank/DDBJ databases">
        <authorList>
            <person name="Weinstock G."/>
            <person name="Sodergren E."/>
            <person name="Clifton S."/>
            <person name="Fulton L."/>
            <person name="Fulton B."/>
            <person name="Courtney L."/>
            <person name="Fronick C."/>
            <person name="Harrison M."/>
            <person name="Strong C."/>
            <person name="Farmer C."/>
            <person name="Delahaunty K."/>
            <person name="Markovic C."/>
            <person name="Hall O."/>
            <person name="Minx P."/>
            <person name="Tomlinson C."/>
            <person name="Mitreva M."/>
            <person name="Hou S."/>
            <person name="Chen J."/>
            <person name="Wollam A."/>
            <person name="Pepin K.H."/>
            <person name="Johnson M."/>
            <person name="Bhonagiri V."/>
            <person name="Zhang X."/>
            <person name="Suruliraj S."/>
            <person name="Warren W."/>
            <person name="Chinwalla A."/>
            <person name="Mardis E.R."/>
            <person name="Wilson R.K."/>
        </authorList>
    </citation>
    <scope>NUCLEOTIDE SEQUENCE [LARGE SCALE GENOMIC DNA]</scope>
    <source>
        <strain evidence="2 3">F0399</strain>
    </source>
</reference>
<name>E7N547_9FIRM</name>
<sequence length="84" mass="9579">MQVHRQYMYLSRYEQKGVRHMHEKLPRVDWMVGTGLIALAILSVFYGSAELTSNIASGLIGFLGRTVAGREERRSRQNEQGGLR</sequence>
<gene>
    <name evidence="2" type="ORF">HMPREF9555_02142</name>
</gene>
<dbReference type="STRING" id="749551.HMPREF9555_02142"/>
<evidence type="ECO:0000313" key="3">
    <source>
        <dbReference type="Proteomes" id="UP000004633"/>
    </source>
</evidence>